<sequence length="277" mass="32261">TDWYPNMTRDSEQSIDPGRSWSLTFNNSLDHSTINKSLFKFEPEVNSLGIEHTKDNDQQIIIHNNSEPNTVYTLFIQSETLKDIYGQILRHNNSDNLIQFRVHDSAVIGDISGATGVIIMDPGVLDDPFYQFMVYNYSELTLRINQVKPEHYQPDLPCLRSYYYIYEDQEWYNKLPGEEFVNEVILTNCTPNEPKEIKIPLKPYLNKKSNTGQLIVLIEPTQKSWNECQSGDWQYRTVLSAWLQCTRLAVGMFFSPGSYILKVKQITWYEMFVPICS</sequence>
<dbReference type="AlphaFoldDB" id="A0A816CI25"/>
<dbReference type="EMBL" id="CAJOBC010108350">
    <property type="protein sequence ID" value="CAF4513690.1"/>
    <property type="molecule type" value="Genomic_DNA"/>
</dbReference>
<evidence type="ECO:0000313" key="3">
    <source>
        <dbReference type="Proteomes" id="UP000663829"/>
    </source>
</evidence>
<dbReference type="Proteomes" id="UP000681722">
    <property type="component" value="Unassembled WGS sequence"/>
</dbReference>
<evidence type="ECO:0000313" key="1">
    <source>
        <dbReference type="EMBL" id="CAF1622410.1"/>
    </source>
</evidence>
<evidence type="ECO:0008006" key="4">
    <source>
        <dbReference type="Google" id="ProtNLM"/>
    </source>
</evidence>
<dbReference type="Proteomes" id="UP000663829">
    <property type="component" value="Unassembled WGS sequence"/>
</dbReference>
<gene>
    <name evidence="1" type="ORF">GPM918_LOCUS43817</name>
    <name evidence="2" type="ORF">SRO942_LOCUS45434</name>
</gene>
<feature type="non-terminal residue" evidence="1">
    <location>
        <position position="277"/>
    </location>
</feature>
<reference evidence="1" key="1">
    <citation type="submission" date="2021-02" db="EMBL/GenBank/DDBJ databases">
        <authorList>
            <person name="Nowell W R."/>
        </authorList>
    </citation>
    <scope>NUCLEOTIDE SEQUENCE</scope>
</reference>
<evidence type="ECO:0000313" key="2">
    <source>
        <dbReference type="EMBL" id="CAF4513690.1"/>
    </source>
</evidence>
<feature type="non-terminal residue" evidence="1">
    <location>
        <position position="1"/>
    </location>
</feature>
<keyword evidence="3" id="KW-1185">Reference proteome</keyword>
<organism evidence="1 3">
    <name type="scientific">Didymodactylos carnosus</name>
    <dbReference type="NCBI Taxonomy" id="1234261"/>
    <lineage>
        <taxon>Eukaryota</taxon>
        <taxon>Metazoa</taxon>
        <taxon>Spiralia</taxon>
        <taxon>Gnathifera</taxon>
        <taxon>Rotifera</taxon>
        <taxon>Eurotatoria</taxon>
        <taxon>Bdelloidea</taxon>
        <taxon>Philodinida</taxon>
        <taxon>Philodinidae</taxon>
        <taxon>Didymodactylos</taxon>
    </lineage>
</organism>
<dbReference type="EMBL" id="CAJNOQ010041092">
    <property type="protein sequence ID" value="CAF1622410.1"/>
    <property type="molecule type" value="Genomic_DNA"/>
</dbReference>
<proteinExistence type="predicted"/>
<protein>
    <recommendedName>
        <fullName evidence="4">SbsA Ig-like domain-containing protein</fullName>
    </recommendedName>
</protein>
<dbReference type="OrthoDB" id="9980391at2759"/>
<comment type="caution">
    <text evidence="1">The sequence shown here is derived from an EMBL/GenBank/DDBJ whole genome shotgun (WGS) entry which is preliminary data.</text>
</comment>
<accession>A0A816CI25</accession>
<name>A0A816CI25_9BILA</name>